<sequence>MQSDASWKELNLGDVIELKRGYDLPKGKRSVGVIPIVSSSGISDFHSEAMVKGPGVVTGRYGTIGEVFYIDGDFWPLNTTLYVCDFKGSDPRFISYFLRTLDFQAYSDKGAVPGVNRNHLHTAKVRIPALPVQKAIARILDALDSKIDLNHRINQTLEAMAQAIFKSWFIDFDPVKARIAAIEQGQDPLRAAMRAISGKTDAELDQMPREHHDQLAATAALFSDAMEESELWEIPKGWGIKSVSNIARFATGKIEVSSLTVENYISTENMLENRGGISHASSLPAVATVPTFESGNVLVSNIRPYFKKIWLARFDGGRSNDVLCFEAKEDGCQEFLYNLLYQDIFFEFMMRTSKGAKMPRGDKEAIAGWKFPCAPLELRKAFSKKVRTFYSYIESINLESKQLAELRDTLLPKLLSGDLSVADLK</sequence>
<evidence type="ECO:0000256" key="3">
    <source>
        <dbReference type="ARBA" id="ARBA00023125"/>
    </source>
</evidence>
<comment type="similarity">
    <text evidence="1">Belongs to the type-I restriction system S methylase family.</text>
</comment>
<dbReference type="Proteomes" id="UP000253594">
    <property type="component" value="Unassembled WGS sequence"/>
</dbReference>
<dbReference type="Gene3D" id="3.90.220.20">
    <property type="entry name" value="DNA methylase specificity domains"/>
    <property type="match status" value="2"/>
</dbReference>
<organism evidence="5 6">
    <name type="scientific">Pseudomonas aeruginosa</name>
    <dbReference type="NCBI Taxonomy" id="287"/>
    <lineage>
        <taxon>Bacteria</taxon>
        <taxon>Pseudomonadati</taxon>
        <taxon>Pseudomonadota</taxon>
        <taxon>Gammaproteobacteria</taxon>
        <taxon>Pseudomonadales</taxon>
        <taxon>Pseudomonadaceae</taxon>
        <taxon>Pseudomonas</taxon>
    </lineage>
</organism>
<dbReference type="CDD" id="cd17267">
    <property type="entry name" value="RMtype1_S_EcoAO83I-TRD1-CR1_like"/>
    <property type="match status" value="1"/>
</dbReference>
<keyword evidence="3" id="KW-0238">DNA-binding</keyword>
<accession>A0A367MFD2</accession>
<evidence type="ECO:0000313" key="5">
    <source>
        <dbReference type="EMBL" id="RCI76174.1"/>
    </source>
</evidence>
<dbReference type="Pfam" id="PF01420">
    <property type="entry name" value="Methylase_S"/>
    <property type="match status" value="1"/>
</dbReference>
<evidence type="ECO:0000256" key="1">
    <source>
        <dbReference type="ARBA" id="ARBA00010923"/>
    </source>
</evidence>
<evidence type="ECO:0000313" key="6">
    <source>
        <dbReference type="Proteomes" id="UP000253594"/>
    </source>
</evidence>
<keyword evidence="5" id="KW-0540">Nuclease</keyword>
<name>A0A367MFD2_PSEAI</name>
<dbReference type="GO" id="GO:0004519">
    <property type="term" value="F:endonuclease activity"/>
    <property type="evidence" value="ECO:0007669"/>
    <property type="project" value="UniProtKB-KW"/>
</dbReference>
<dbReference type="InterPro" id="IPR044946">
    <property type="entry name" value="Restrct_endonuc_typeI_TRD_sf"/>
</dbReference>
<keyword evidence="5" id="KW-0378">Hydrolase</keyword>
<reference evidence="5 6" key="1">
    <citation type="submission" date="2018-07" db="EMBL/GenBank/DDBJ databases">
        <title>Mechanisms of high-level aminoglycoside resistance among Gram-negative pathogens in Brazil.</title>
        <authorList>
            <person name="Ballaben A.S."/>
            <person name="Darini A.L.C."/>
            <person name="Doi Y."/>
        </authorList>
    </citation>
    <scope>NUCLEOTIDE SEQUENCE [LARGE SCALE GENOMIC DNA]</scope>
    <source>
        <strain evidence="5 6">B2-305</strain>
    </source>
</reference>
<feature type="domain" description="Type I restriction modification DNA specificity" evidence="4">
    <location>
        <begin position="7"/>
        <end position="158"/>
    </location>
</feature>
<dbReference type="InterPro" id="IPR000055">
    <property type="entry name" value="Restrct_endonuc_typeI_TRD"/>
</dbReference>
<dbReference type="GO" id="GO:0009307">
    <property type="term" value="P:DNA restriction-modification system"/>
    <property type="evidence" value="ECO:0007669"/>
    <property type="project" value="UniProtKB-KW"/>
</dbReference>
<dbReference type="GO" id="GO:0003677">
    <property type="term" value="F:DNA binding"/>
    <property type="evidence" value="ECO:0007669"/>
    <property type="project" value="UniProtKB-KW"/>
</dbReference>
<keyword evidence="5" id="KW-0255">Endonuclease</keyword>
<keyword evidence="2" id="KW-0680">Restriction system</keyword>
<dbReference type="SUPFAM" id="SSF116734">
    <property type="entry name" value="DNA methylase specificity domain"/>
    <property type="match status" value="2"/>
</dbReference>
<dbReference type="PANTHER" id="PTHR30408:SF13">
    <property type="entry name" value="TYPE I RESTRICTION ENZYME HINDI SPECIFICITY SUBUNIT"/>
    <property type="match status" value="1"/>
</dbReference>
<gene>
    <name evidence="5" type="ORF">DT376_03770</name>
</gene>
<dbReference type="PANTHER" id="PTHR30408">
    <property type="entry name" value="TYPE-1 RESTRICTION ENZYME ECOKI SPECIFICITY PROTEIN"/>
    <property type="match status" value="1"/>
</dbReference>
<dbReference type="AlphaFoldDB" id="A0A367MFD2"/>
<protein>
    <submittedName>
        <fullName evidence="5">Restriction endonuclease subunit S</fullName>
    </submittedName>
</protein>
<dbReference type="EMBL" id="QORE01000066">
    <property type="protein sequence ID" value="RCI76174.1"/>
    <property type="molecule type" value="Genomic_DNA"/>
</dbReference>
<evidence type="ECO:0000256" key="2">
    <source>
        <dbReference type="ARBA" id="ARBA00022747"/>
    </source>
</evidence>
<evidence type="ECO:0000259" key="4">
    <source>
        <dbReference type="Pfam" id="PF01420"/>
    </source>
</evidence>
<comment type="caution">
    <text evidence="5">The sequence shown here is derived from an EMBL/GenBank/DDBJ whole genome shotgun (WGS) entry which is preliminary data.</text>
</comment>
<proteinExistence type="inferred from homology"/>
<dbReference type="InterPro" id="IPR052021">
    <property type="entry name" value="Type-I_RS_S_subunit"/>
</dbReference>